<evidence type="ECO:0000256" key="1">
    <source>
        <dbReference type="ARBA" id="ARBA00022729"/>
    </source>
</evidence>
<dbReference type="InterPro" id="IPR003961">
    <property type="entry name" value="FN3_dom"/>
</dbReference>
<keyword evidence="1" id="KW-0732">Signal</keyword>
<dbReference type="Gene3D" id="2.60.40.380">
    <property type="entry name" value="Purple acid phosphatase-like, N-terminal"/>
    <property type="match status" value="1"/>
</dbReference>
<dbReference type="Proteomes" id="UP000275012">
    <property type="component" value="Unassembled WGS sequence"/>
</dbReference>
<proteinExistence type="predicted"/>
<dbReference type="Gene3D" id="3.60.21.10">
    <property type="match status" value="1"/>
</dbReference>
<keyword evidence="5" id="KW-1185">Reference proteome</keyword>
<feature type="domain" description="Calcineurin-like phosphoesterase" evidence="2">
    <location>
        <begin position="105"/>
        <end position="304"/>
    </location>
</feature>
<dbReference type="Pfam" id="PF16656">
    <property type="entry name" value="Pur_ac_phosph_N"/>
    <property type="match status" value="1"/>
</dbReference>
<evidence type="ECO:0000313" key="5">
    <source>
        <dbReference type="Proteomes" id="UP000275012"/>
    </source>
</evidence>
<dbReference type="SUPFAM" id="SSF49363">
    <property type="entry name" value="Purple acid phosphatase, N-terminal domain"/>
    <property type="match status" value="1"/>
</dbReference>
<dbReference type="AlphaFoldDB" id="A0A3M2I202"/>
<dbReference type="GO" id="GO:0046872">
    <property type="term" value="F:metal ion binding"/>
    <property type="evidence" value="ECO:0007669"/>
    <property type="project" value="InterPro"/>
</dbReference>
<protein>
    <submittedName>
        <fullName evidence="4">Metallophosphoesterase family protein</fullName>
    </submittedName>
</protein>
<dbReference type="InterPro" id="IPR029052">
    <property type="entry name" value="Metallo-depent_PP-like"/>
</dbReference>
<dbReference type="InterPro" id="IPR004843">
    <property type="entry name" value="Calcineurin-like_PHP"/>
</dbReference>
<dbReference type="InterPro" id="IPR015914">
    <property type="entry name" value="PAPs_N"/>
</dbReference>
<dbReference type="PANTHER" id="PTHR22953">
    <property type="entry name" value="ACID PHOSPHATASE RELATED"/>
    <property type="match status" value="1"/>
</dbReference>
<dbReference type="InterPro" id="IPR008963">
    <property type="entry name" value="Purple_acid_Pase-like_N"/>
</dbReference>
<dbReference type="GO" id="GO:0003993">
    <property type="term" value="F:acid phosphatase activity"/>
    <property type="evidence" value="ECO:0007669"/>
    <property type="project" value="InterPro"/>
</dbReference>
<evidence type="ECO:0000313" key="4">
    <source>
        <dbReference type="EMBL" id="RMH93629.1"/>
    </source>
</evidence>
<accession>A0A3M2I202</accession>
<sequence length="415" mass="46238">MPDRIVATPAQDASTGFAVNWRTNDEVDSPVLEILVATDSPDVGQPRRVVARTRAFSANTGKAHAHRADVDGLRPDTLYMFRVQGAGAWSGWRQLRTAAAAGKPMTLLYFGDTQNKNLSHVGRVVREAMRHAPDAMLALYAGDLVSEATDDNEWGEWFEAAGDLPGVMLVAPAPGNHEYWEEFEDTPRERRVLGGHWKHGFALPDNGARGAHTRETTYWFDAQGVRVAVLDGTSALDLGSLREQARWLDGVLAANPNPWSIVLIHQPMYSPRGRGASDELRAGLMPVIEKHRVDLVLQGHDHTYGRRSGDRPGQTLPQYIVTVAGPKQYRLSEAARRGMAPTAEDTQLFQVLRIDGQRLRYQARTVTGRLYDDFEIVRAADGRKRLVEHREGRIAERDCAHRDATLGGRKDRCWE</sequence>
<dbReference type="CDD" id="cd00063">
    <property type="entry name" value="FN3"/>
    <property type="match status" value="1"/>
</dbReference>
<organism evidence="4 5">
    <name type="scientific">Solilutibacter pythonis</name>
    <dbReference type="NCBI Taxonomy" id="2483112"/>
    <lineage>
        <taxon>Bacteria</taxon>
        <taxon>Pseudomonadati</taxon>
        <taxon>Pseudomonadota</taxon>
        <taxon>Gammaproteobacteria</taxon>
        <taxon>Lysobacterales</taxon>
        <taxon>Lysobacteraceae</taxon>
        <taxon>Solilutibacter</taxon>
    </lineage>
</organism>
<evidence type="ECO:0000259" key="2">
    <source>
        <dbReference type="Pfam" id="PF00149"/>
    </source>
</evidence>
<gene>
    <name evidence="4" type="ORF">EBB59_04885</name>
</gene>
<reference evidence="4 5" key="1">
    <citation type="submission" date="2018-10" db="EMBL/GenBank/DDBJ databases">
        <title>Proposal of Lysobacter pythonis sp. nov. isolated from royal pythons (Python regius).</title>
        <authorList>
            <person name="Hans-Juergen B."/>
            <person name="Huptas C."/>
            <person name="Sandra B."/>
            <person name="Igor L."/>
            <person name="Joachim S."/>
            <person name="Siegfried S."/>
            <person name="Mareike W."/>
            <person name="Peter K."/>
        </authorList>
    </citation>
    <scope>NUCLEOTIDE SEQUENCE [LARGE SCALE GENOMIC DNA]</scope>
    <source>
        <strain evidence="4 5">4284/11</strain>
    </source>
</reference>
<name>A0A3M2I202_9GAMM</name>
<dbReference type="OrthoDB" id="9809781at2"/>
<dbReference type="Pfam" id="PF00149">
    <property type="entry name" value="Metallophos"/>
    <property type="match status" value="1"/>
</dbReference>
<dbReference type="EMBL" id="RFLY01000005">
    <property type="protein sequence ID" value="RMH93629.1"/>
    <property type="molecule type" value="Genomic_DNA"/>
</dbReference>
<dbReference type="InterPro" id="IPR039331">
    <property type="entry name" value="PAPs-like"/>
</dbReference>
<feature type="domain" description="Purple acid phosphatase N-terminal" evidence="3">
    <location>
        <begin position="2"/>
        <end position="97"/>
    </location>
</feature>
<dbReference type="PANTHER" id="PTHR22953:SF153">
    <property type="entry name" value="PURPLE ACID PHOSPHATASE"/>
    <property type="match status" value="1"/>
</dbReference>
<dbReference type="SUPFAM" id="SSF56300">
    <property type="entry name" value="Metallo-dependent phosphatases"/>
    <property type="match status" value="1"/>
</dbReference>
<comment type="caution">
    <text evidence="4">The sequence shown here is derived from an EMBL/GenBank/DDBJ whole genome shotgun (WGS) entry which is preliminary data.</text>
</comment>
<evidence type="ECO:0000259" key="3">
    <source>
        <dbReference type="Pfam" id="PF16656"/>
    </source>
</evidence>